<protein>
    <recommendedName>
        <fullName evidence="10">Alpha-1,4 glucan phosphorylase</fullName>
        <ecNumber evidence="10">2.4.1.1</ecNumber>
    </recommendedName>
</protein>
<feature type="modified residue" description="N6-(pyridoxal phosphate)lysine" evidence="9">
    <location>
        <position position="693"/>
    </location>
</feature>
<evidence type="ECO:0000313" key="12">
    <source>
        <dbReference type="Proteomes" id="UP000249390"/>
    </source>
</evidence>
<evidence type="ECO:0000256" key="10">
    <source>
        <dbReference type="RuleBase" id="RU000587"/>
    </source>
</evidence>
<evidence type="ECO:0000256" key="1">
    <source>
        <dbReference type="ARBA" id="ARBA00001275"/>
    </source>
</evidence>
<dbReference type="NCBIfam" id="TIGR02093">
    <property type="entry name" value="P_ylase"/>
    <property type="match status" value="1"/>
</dbReference>
<evidence type="ECO:0000256" key="9">
    <source>
        <dbReference type="PIRSR" id="PIRSR000460-1"/>
    </source>
</evidence>
<keyword evidence="6 10" id="KW-0808">Transferase</keyword>
<keyword evidence="4" id="KW-0021">Allosteric enzyme</keyword>
<dbReference type="EC" id="2.4.1.1" evidence="10"/>
<organism evidence="11 12">
    <name type="scientific">Cuscuta australis</name>
    <dbReference type="NCBI Taxonomy" id="267555"/>
    <lineage>
        <taxon>Eukaryota</taxon>
        <taxon>Viridiplantae</taxon>
        <taxon>Streptophyta</taxon>
        <taxon>Embryophyta</taxon>
        <taxon>Tracheophyta</taxon>
        <taxon>Spermatophyta</taxon>
        <taxon>Magnoliopsida</taxon>
        <taxon>eudicotyledons</taxon>
        <taxon>Gunneridae</taxon>
        <taxon>Pentapetalae</taxon>
        <taxon>asterids</taxon>
        <taxon>lamiids</taxon>
        <taxon>Solanales</taxon>
        <taxon>Convolvulaceae</taxon>
        <taxon>Cuscuteae</taxon>
        <taxon>Cuscuta</taxon>
        <taxon>Cuscuta subgen. Grammica</taxon>
        <taxon>Cuscuta sect. Cleistogrammica</taxon>
    </lineage>
</organism>
<reference evidence="11 12" key="1">
    <citation type="submission" date="2018-06" db="EMBL/GenBank/DDBJ databases">
        <title>The Genome of Cuscuta australis (Dodder) Provides Insight into the Evolution of Plant Parasitism.</title>
        <authorList>
            <person name="Liu H."/>
        </authorList>
    </citation>
    <scope>NUCLEOTIDE SEQUENCE [LARGE SCALE GENOMIC DNA]</scope>
    <source>
        <strain evidence="12">cv. Yunnan</strain>
        <tissue evidence="11">Vines</tissue>
    </source>
</reference>
<dbReference type="Gene3D" id="3.40.50.2000">
    <property type="entry name" value="Glycogen Phosphorylase B"/>
    <property type="match status" value="2"/>
</dbReference>
<dbReference type="PANTHER" id="PTHR11468:SF4">
    <property type="entry name" value="ALPHA-GLUCAN PHOSPHORYLASE 2, CYTOSOLIC"/>
    <property type="match status" value="1"/>
</dbReference>
<name>A0A328DGD2_9ASTE</name>
<evidence type="ECO:0000256" key="3">
    <source>
        <dbReference type="ARBA" id="ARBA00006047"/>
    </source>
</evidence>
<dbReference type="FunFam" id="3.40.50.2000:FF:000003">
    <property type="entry name" value="Alpha-1,4 glucan phosphorylase"/>
    <property type="match status" value="1"/>
</dbReference>
<keyword evidence="5 10" id="KW-0328">Glycosyltransferase</keyword>
<dbReference type="Pfam" id="PF00343">
    <property type="entry name" value="Phosphorylase"/>
    <property type="match status" value="1"/>
</dbReference>
<dbReference type="InterPro" id="IPR000811">
    <property type="entry name" value="Glyco_trans_35"/>
</dbReference>
<dbReference type="GO" id="GO:0005980">
    <property type="term" value="P:glycogen catabolic process"/>
    <property type="evidence" value="ECO:0007669"/>
    <property type="project" value="TreeGrafter"/>
</dbReference>
<keyword evidence="7 9" id="KW-0663">Pyridoxal phosphate</keyword>
<evidence type="ECO:0000256" key="7">
    <source>
        <dbReference type="ARBA" id="ARBA00022898"/>
    </source>
</evidence>
<accession>A0A328DGD2</accession>
<comment type="cofactor">
    <cofactor evidence="2 10">
        <name>pyridoxal 5'-phosphate</name>
        <dbReference type="ChEBI" id="CHEBI:597326"/>
    </cofactor>
</comment>
<sequence>MGTCGKATVMDVASKVDVLPKVPAIAHPLAEDPSEIASNISYHSQYSPHFLLSKSDPEQAYYATADSVRDRLIKQWNDTYLHYHKVNPKQTYYLSMEYLQGRALSNAIGNLDVQGAYADALNQLGHKLEEVSEQEKDAALGNGGLGRLASCFLDSMATLDLPAWGYGLRYKYGLFKQRITKNGQEEVAEDWLEKFSPWEVLRHDIVFPIRFFGEVQVDPSGSRKWVGGEVIQAVAYDVPIPGYKTKNTNSLRLWEAKASADDLNLFQFNEGQYESAIQLHSKAHQICAVLYPGDATESGKLLRLKQQFLLCSASLQDIISRFKERNDGKGALDWSSFPSKVAVQLNDTHPTLAIPELMRLLMDDQGLGWDEAWDITTRTIAYTNHTVLPEALEKWSQVVMWKLLPRHMEIIQEIDKRFIAMVQAENPSLVSKISGMRILDQNPEKPVVRMANLCVVSSHTVNGVAQLHSDILKAELFTDYVSIWPAKFQNKTNGITPRRWLRFCNPELSHIITKWLKTDEWITNLDLLANLRQFADDEELHAEWENAKMANKQRLAQYILRVTGVSIDPNTLFDIQVKRIHEYKRQLLNILGVVYRYKKLKEMRPEERKSTTSRTVMIGGKAFATYTNAKRIIKLVTDVGDVVNSDPEVNAHLKVVFVPNYNVSVAEILIPGSELSQHISTSGMEASGTSNMKFALNGCLIIGTLDGANVEIREEIGEENFFLFGARAEEVPHLRKQRENGQFKPDPRFEEAKQYIRSGAFGSYDYTQLLDSLEGDSGYGRGDYFLVGHDFPSYLDAQSRVDQAYKDRRRWIKMSILSTAGSGKFSSDRTISQYANDIWKIGECSVP</sequence>
<dbReference type="CDD" id="cd04300">
    <property type="entry name" value="GT35_Glycogen_Phosphorylase"/>
    <property type="match status" value="1"/>
</dbReference>
<evidence type="ECO:0000256" key="6">
    <source>
        <dbReference type="ARBA" id="ARBA00022679"/>
    </source>
</evidence>
<keyword evidence="12" id="KW-1185">Reference proteome</keyword>
<evidence type="ECO:0000256" key="4">
    <source>
        <dbReference type="ARBA" id="ARBA00022533"/>
    </source>
</evidence>
<evidence type="ECO:0000256" key="8">
    <source>
        <dbReference type="ARBA" id="ARBA00023277"/>
    </source>
</evidence>
<dbReference type="PANTHER" id="PTHR11468">
    <property type="entry name" value="GLYCOGEN PHOSPHORYLASE"/>
    <property type="match status" value="1"/>
</dbReference>
<dbReference type="InterPro" id="IPR035090">
    <property type="entry name" value="Pyridoxal_P_attach_site"/>
</dbReference>
<proteinExistence type="inferred from homology"/>
<dbReference type="EMBL" id="NQVE01000156">
    <property type="protein sequence ID" value="RAL43299.1"/>
    <property type="molecule type" value="Genomic_DNA"/>
</dbReference>
<evidence type="ECO:0000256" key="2">
    <source>
        <dbReference type="ARBA" id="ARBA00001933"/>
    </source>
</evidence>
<comment type="catalytic activity">
    <reaction evidence="1 10">
        <text>[(1-&gt;4)-alpha-D-glucosyl](n) + phosphate = [(1-&gt;4)-alpha-D-glucosyl](n-1) + alpha-D-glucose 1-phosphate</text>
        <dbReference type="Rhea" id="RHEA:41732"/>
        <dbReference type="Rhea" id="RHEA-COMP:9584"/>
        <dbReference type="Rhea" id="RHEA-COMP:9586"/>
        <dbReference type="ChEBI" id="CHEBI:15444"/>
        <dbReference type="ChEBI" id="CHEBI:43474"/>
        <dbReference type="ChEBI" id="CHEBI:58601"/>
        <dbReference type="EC" id="2.4.1.1"/>
    </reaction>
</comment>
<gene>
    <name evidence="11" type="ORF">DM860_012440</name>
</gene>
<comment type="similarity">
    <text evidence="3 10">Belongs to the glycogen phosphorylase family.</text>
</comment>
<comment type="caution">
    <text evidence="11">The sequence shown here is derived from an EMBL/GenBank/DDBJ whole genome shotgun (WGS) entry which is preliminary data.</text>
</comment>
<dbReference type="PIRSF" id="PIRSF000460">
    <property type="entry name" value="Pprylas_GlgP"/>
    <property type="match status" value="1"/>
</dbReference>
<dbReference type="AlphaFoldDB" id="A0A328DGD2"/>
<dbReference type="SUPFAM" id="SSF53756">
    <property type="entry name" value="UDP-Glycosyltransferase/glycogen phosphorylase"/>
    <property type="match status" value="1"/>
</dbReference>
<dbReference type="GO" id="GO:0008184">
    <property type="term" value="F:glycogen phosphorylase activity"/>
    <property type="evidence" value="ECO:0007669"/>
    <property type="project" value="InterPro"/>
</dbReference>
<dbReference type="GO" id="GO:0030170">
    <property type="term" value="F:pyridoxal phosphate binding"/>
    <property type="evidence" value="ECO:0007669"/>
    <property type="project" value="InterPro"/>
</dbReference>
<dbReference type="FunFam" id="3.40.50.2000:FF:000807">
    <property type="entry name" value="Alpha-glucan phosphorylase 2, cytosolic"/>
    <property type="match status" value="1"/>
</dbReference>
<dbReference type="InterPro" id="IPR011833">
    <property type="entry name" value="Glycg_phsphrylas"/>
</dbReference>
<comment type="function">
    <text evidence="10">Allosteric enzyme that catalyzes the rate-limiting step in glycogen catabolism, the phosphorolytic cleavage of glycogen to produce glucose-1-phosphate, and plays a central role in maintaining cellular and organismal glucose homeostasis.</text>
</comment>
<evidence type="ECO:0000256" key="5">
    <source>
        <dbReference type="ARBA" id="ARBA00022676"/>
    </source>
</evidence>
<dbReference type="Proteomes" id="UP000249390">
    <property type="component" value="Unassembled WGS sequence"/>
</dbReference>
<keyword evidence="8 10" id="KW-0119">Carbohydrate metabolism</keyword>
<evidence type="ECO:0000313" key="11">
    <source>
        <dbReference type="EMBL" id="RAL43299.1"/>
    </source>
</evidence>
<dbReference type="PROSITE" id="PS00102">
    <property type="entry name" value="PHOSPHORYLASE"/>
    <property type="match status" value="1"/>
</dbReference>
<dbReference type="GO" id="GO:0005737">
    <property type="term" value="C:cytoplasm"/>
    <property type="evidence" value="ECO:0007669"/>
    <property type="project" value="TreeGrafter"/>
</dbReference>